<evidence type="ECO:0000256" key="1">
    <source>
        <dbReference type="SAM" id="MobiDB-lite"/>
    </source>
</evidence>
<dbReference type="EMBL" id="SNRX01000012">
    <property type="protein sequence ID" value="KAA6301956.1"/>
    <property type="molecule type" value="Genomic_DNA"/>
</dbReference>
<accession>A0A5M8P0T4</accession>
<dbReference type="Proteomes" id="UP000324575">
    <property type="component" value="Unassembled WGS sequence"/>
</dbReference>
<protein>
    <submittedName>
        <fullName evidence="2">Uncharacterized protein</fullName>
    </submittedName>
</protein>
<comment type="caution">
    <text evidence="2">The sequence shown here is derived from an EMBL/GenBank/DDBJ whole genome shotgun (WGS) entry which is preliminary data.</text>
</comment>
<gene>
    <name evidence="2" type="ORF">EZS26_001959</name>
</gene>
<proteinExistence type="predicted"/>
<feature type="region of interest" description="Disordered" evidence="1">
    <location>
        <begin position="1"/>
        <end position="27"/>
    </location>
</feature>
<name>A0A5M8P0T4_9BACT</name>
<feature type="compositionally biased region" description="Basic and acidic residues" evidence="1">
    <location>
        <begin position="11"/>
        <end position="27"/>
    </location>
</feature>
<dbReference type="AlphaFoldDB" id="A0A5M8P0T4"/>
<sequence length="301" mass="35450">MLKIVQFTHPGNEHNPDEKNGNHKKWNDKNHKRKFLLCNGEYIENDEKNRGKLLFWGEWEPPTSVEKFATQPNSFYPKWLHKPELPLVLPPLEDRKIQNTDPFVFGESFKYFICKQLKNDRPTSLAKLERGSIILFGSTGNQNKEDAFFNLDTVFVVSSYIEYDALEPNALDDEKIISEEYRNISLKRALPMKLHEKNRPIINSLKVRLYFGATYDNPVDNMYSFAPSKKWENNEMGFQRVRLKQDDFDFISNNLNAAPKYTDKSFDDIKLFWAKLREMTREQGYLEGVKFDCPTQGTERR</sequence>
<evidence type="ECO:0000313" key="2">
    <source>
        <dbReference type="EMBL" id="KAA6301956.1"/>
    </source>
</evidence>
<reference evidence="2 3" key="1">
    <citation type="submission" date="2019-03" db="EMBL/GenBank/DDBJ databases">
        <title>Single cell metagenomics reveals metabolic interactions within the superorganism composed of flagellate Streblomastix strix and complex community of Bacteroidetes bacteria on its surface.</title>
        <authorList>
            <person name="Treitli S.C."/>
            <person name="Kolisko M."/>
            <person name="Husnik F."/>
            <person name="Keeling P."/>
            <person name="Hampl V."/>
        </authorList>
    </citation>
    <scope>NUCLEOTIDE SEQUENCE [LARGE SCALE GENOMIC DNA]</scope>
    <source>
        <strain evidence="2">St1</strain>
    </source>
</reference>
<evidence type="ECO:0000313" key="3">
    <source>
        <dbReference type="Proteomes" id="UP000324575"/>
    </source>
</evidence>
<organism evidence="2 3">
    <name type="scientific">Candidatus Ordinivivax streblomastigis</name>
    <dbReference type="NCBI Taxonomy" id="2540710"/>
    <lineage>
        <taxon>Bacteria</taxon>
        <taxon>Pseudomonadati</taxon>
        <taxon>Bacteroidota</taxon>
        <taxon>Bacteroidia</taxon>
        <taxon>Bacteroidales</taxon>
        <taxon>Candidatus Ordinivivax</taxon>
    </lineage>
</organism>